<dbReference type="PIRSF" id="PIRSF000138">
    <property type="entry name" value="Al-hdrx_acd_dh"/>
    <property type="match status" value="1"/>
</dbReference>
<evidence type="ECO:0000256" key="2">
    <source>
        <dbReference type="ARBA" id="ARBA00023002"/>
    </source>
</evidence>
<comment type="similarity">
    <text evidence="3">Belongs to the FMN-dependent alpha-hydroxy acid dehydrogenase family.</text>
</comment>
<keyword evidence="2" id="KW-0560">Oxidoreductase</keyword>
<gene>
    <name evidence="5" type="ORF">J0911_13990</name>
</gene>
<keyword evidence="6" id="KW-1185">Reference proteome</keyword>
<dbReference type="PANTHER" id="PTHR10578:SF143">
    <property type="entry name" value="FMN-DEPENDENT ALPHA-HYDROXY ACID DEHYDROGENASE PB1A11.03"/>
    <property type="match status" value="1"/>
</dbReference>
<dbReference type="SUPFAM" id="SSF51395">
    <property type="entry name" value="FMN-linked oxidoreductases"/>
    <property type="match status" value="1"/>
</dbReference>
<evidence type="ECO:0000313" key="6">
    <source>
        <dbReference type="Proteomes" id="UP000664617"/>
    </source>
</evidence>
<reference evidence="6" key="2">
    <citation type="submission" date="2023-07" db="EMBL/GenBank/DDBJ databases">
        <title>Myceligenerans salitolerans sp. nov., a halotolerant actinomycete isolated from a salt lake in Xinjiang, China.</title>
        <authorList>
            <person name="Guan T."/>
        </authorList>
    </citation>
    <scope>NUCLEOTIDE SEQUENCE [LARGE SCALE GENOMIC DNA]</scope>
    <source>
        <strain evidence="6">XHU 5031</strain>
    </source>
</reference>
<dbReference type="RefSeq" id="WP_207276079.1">
    <property type="nucleotide sequence ID" value="NZ_JAFMPK010000047.1"/>
</dbReference>
<evidence type="ECO:0000256" key="1">
    <source>
        <dbReference type="ARBA" id="ARBA00001917"/>
    </source>
</evidence>
<reference evidence="5 6" key="1">
    <citation type="submission" date="2021-03" db="EMBL/GenBank/DDBJ databases">
        <authorList>
            <person name="Xin L."/>
        </authorList>
    </citation>
    <scope>NUCLEOTIDE SEQUENCE [LARGE SCALE GENOMIC DNA]</scope>
    <source>
        <strain evidence="5 6">XHU 5031</strain>
    </source>
</reference>
<dbReference type="Proteomes" id="UP000664617">
    <property type="component" value="Unassembled WGS sequence"/>
</dbReference>
<comment type="caution">
    <text evidence="5">The sequence shown here is derived from an EMBL/GenBank/DDBJ whole genome shotgun (WGS) entry which is preliminary data.</text>
</comment>
<accession>A0ABS3IAX5</accession>
<dbReference type="Gene3D" id="3.20.20.70">
    <property type="entry name" value="Aldolase class I"/>
    <property type="match status" value="1"/>
</dbReference>
<evidence type="ECO:0000313" key="5">
    <source>
        <dbReference type="EMBL" id="MBO0610140.1"/>
    </source>
</evidence>
<dbReference type="EMBL" id="JAFMPK010000047">
    <property type="protein sequence ID" value="MBO0610140.1"/>
    <property type="molecule type" value="Genomic_DNA"/>
</dbReference>
<organism evidence="5 6">
    <name type="scientific">Myceligenerans salitolerans</name>
    <dbReference type="NCBI Taxonomy" id="1230528"/>
    <lineage>
        <taxon>Bacteria</taxon>
        <taxon>Bacillati</taxon>
        <taxon>Actinomycetota</taxon>
        <taxon>Actinomycetes</taxon>
        <taxon>Micrococcales</taxon>
        <taxon>Promicromonosporaceae</taxon>
        <taxon>Myceligenerans</taxon>
    </lineage>
</organism>
<dbReference type="PROSITE" id="PS51349">
    <property type="entry name" value="FMN_HYDROXY_ACID_DH_2"/>
    <property type="match status" value="1"/>
</dbReference>
<evidence type="ECO:0000256" key="3">
    <source>
        <dbReference type="ARBA" id="ARBA00024042"/>
    </source>
</evidence>
<dbReference type="Pfam" id="PF01070">
    <property type="entry name" value="FMN_dh"/>
    <property type="match status" value="1"/>
</dbReference>
<dbReference type="InterPro" id="IPR008259">
    <property type="entry name" value="FMN_hydac_DH_AS"/>
</dbReference>
<name>A0ABS3IAX5_9MICO</name>
<sequence>MNAISRTVQSAIYTAGAYGHRPVVPTSPDRLEAAARATMTTRARAYVADGAGDQRTAAANLAAFTRHRILPRQLTGTHRRDLTTTLLGRTLPAPLLYAPIGALELAVQHKRGTAGTPRGAEPELARAATRTGVPVIISSQASTPMEDTAALLGDTPRWYQLYWPRSAELTRSLVRRAEDIGAEAIVLTTDTSTLGWRTRDLDLGSLPFVRGEGLAQYLSDPEFQQLAATRATQPAPPAPAPAPRPTLRALATLASLRRHHATRAHVDTFLDTFSDPTLTWPDLARLRDLTDLPILVKGVQTPEDATAALDHGAAGIIVSNHGGRQIDNAIASLDALPAVAHAARAHTPHTPVLFDSGIRTGADTFVALALGADAVLLGRPWVYGLALAGADGVHAVTQHVLAELDITMALAGAATLADIGPHTLARHEP</sequence>
<comment type="cofactor">
    <cofactor evidence="1">
        <name>FMN</name>
        <dbReference type="ChEBI" id="CHEBI:58210"/>
    </cofactor>
</comment>
<dbReference type="InterPro" id="IPR012133">
    <property type="entry name" value="Alpha-hydoxy_acid_DH_FMN"/>
</dbReference>
<evidence type="ECO:0000259" key="4">
    <source>
        <dbReference type="PROSITE" id="PS51349"/>
    </source>
</evidence>
<dbReference type="InterPro" id="IPR013785">
    <property type="entry name" value="Aldolase_TIM"/>
</dbReference>
<dbReference type="PANTHER" id="PTHR10578">
    <property type="entry name" value="S -2-HYDROXY-ACID OXIDASE-RELATED"/>
    <property type="match status" value="1"/>
</dbReference>
<dbReference type="PROSITE" id="PS00557">
    <property type="entry name" value="FMN_HYDROXY_ACID_DH_1"/>
    <property type="match status" value="1"/>
</dbReference>
<feature type="domain" description="FMN hydroxy acid dehydrogenase" evidence="4">
    <location>
        <begin position="20"/>
        <end position="429"/>
    </location>
</feature>
<dbReference type="InterPro" id="IPR037396">
    <property type="entry name" value="FMN_HAD"/>
</dbReference>
<dbReference type="InterPro" id="IPR000262">
    <property type="entry name" value="FMN-dep_DH"/>
</dbReference>
<proteinExistence type="inferred from homology"/>
<protein>
    <submittedName>
        <fullName evidence="5">Alpha-hydroxy-acid oxidizing protein</fullName>
    </submittedName>
</protein>